<dbReference type="EMBL" id="KN822026">
    <property type="protein sequence ID" value="KIM64924.1"/>
    <property type="molecule type" value="Genomic_DNA"/>
</dbReference>
<dbReference type="OrthoDB" id="3268127at2759"/>
<accession>A0A0C3E985</accession>
<dbReference type="HOGENOM" id="CLU_064558_0_0_1"/>
<feature type="compositionally biased region" description="Polar residues" evidence="1">
    <location>
        <begin position="39"/>
        <end position="50"/>
    </location>
</feature>
<sequence>MLSSYSILSPSPLYSMHTHTPSTPSRSATTTSTRRYQPHHSSPLVSNDSSPAHGPSPSTHRSSSPPLIPMSSPTTAAQKRRRGQYKSLVSCRTPEASSPATRLFSSVGAGRQISAASCSSKRSAQAFFSGIASTQSQDPTKLFLREQFQARCREHARKARQRTVSERRGYGSSSDAGGFVIGIGDEEEMDCDEEETEDDIMQDELFRRIMQSANHRTKHAYRLSYSLEVGSSFDPDLEDVSTWESELKTNPPPSTTTSTLCSPMPISTPPPSILHSASKITSTPPTSSSRMSVSNMASSGPYSIPDDVDDDELQAYAEQYAIFADFADIDPNTDEFALLSDLEEEPGQEAGRQHRDENQDRDMDTS</sequence>
<organism evidence="2 3">
    <name type="scientific">Scleroderma citrinum Foug A</name>
    <dbReference type="NCBI Taxonomy" id="1036808"/>
    <lineage>
        <taxon>Eukaryota</taxon>
        <taxon>Fungi</taxon>
        <taxon>Dikarya</taxon>
        <taxon>Basidiomycota</taxon>
        <taxon>Agaricomycotina</taxon>
        <taxon>Agaricomycetes</taxon>
        <taxon>Agaricomycetidae</taxon>
        <taxon>Boletales</taxon>
        <taxon>Sclerodermatineae</taxon>
        <taxon>Sclerodermataceae</taxon>
        <taxon>Scleroderma</taxon>
    </lineage>
</organism>
<dbReference type="InParanoid" id="A0A0C3E985"/>
<dbReference type="Proteomes" id="UP000053989">
    <property type="component" value="Unassembled WGS sequence"/>
</dbReference>
<feature type="region of interest" description="Disordered" evidence="1">
    <location>
        <begin position="1"/>
        <end position="101"/>
    </location>
</feature>
<evidence type="ECO:0000256" key="1">
    <source>
        <dbReference type="SAM" id="MobiDB-lite"/>
    </source>
</evidence>
<feature type="compositionally biased region" description="Low complexity" evidence="1">
    <location>
        <begin position="1"/>
        <end position="35"/>
    </location>
</feature>
<protein>
    <submittedName>
        <fullName evidence="2">Uncharacterized protein</fullName>
    </submittedName>
</protein>
<feature type="region of interest" description="Disordered" evidence="1">
    <location>
        <begin position="334"/>
        <end position="366"/>
    </location>
</feature>
<feature type="compositionally biased region" description="Low complexity" evidence="1">
    <location>
        <begin position="277"/>
        <end position="299"/>
    </location>
</feature>
<feature type="region of interest" description="Disordered" evidence="1">
    <location>
        <begin position="277"/>
        <end position="303"/>
    </location>
</feature>
<dbReference type="AlphaFoldDB" id="A0A0C3E985"/>
<feature type="compositionally biased region" description="Low complexity" evidence="1">
    <location>
        <begin position="55"/>
        <end position="73"/>
    </location>
</feature>
<reference evidence="3" key="2">
    <citation type="submission" date="2015-01" db="EMBL/GenBank/DDBJ databases">
        <title>Evolutionary Origins and Diversification of the Mycorrhizal Mutualists.</title>
        <authorList>
            <consortium name="DOE Joint Genome Institute"/>
            <consortium name="Mycorrhizal Genomics Consortium"/>
            <person name="Kohler A."/>
            <person name="Kuo A."/>
            <person name="Nagy L.G."/>
            <person name="Floudas D."/>
            <person name="Copeland A."/>
            <person name="Barry K.W."/>
            <person name="Cichocki N."/>
            <person name="Veneault-Fourrey C."/>
            <person name="LaButti K."/>
            <person name="Lindquist E.A."/>
            <person name="Lipzen A."/>
            <person name="Lundell T."/>
            <person name="Morin E."/>
            <person name="Murat C."/>
            <person name="Riley R."/>
            <person name="Ohm R."/>
            <person name="Sun H."/>
            <person name="Tunlid A."/>
            <person name="Henrissat B."/>
            <person name="Grigoriev I.V."/>
            <person name="Hibbett D.S."/>
            <person name="Martin F."/>
        </authorList>
    </citation>
    <scope>NUCLEOTIDE SEQUENCE [LARGE SCALE GENOMIC DNA]</scope>
    <source>
        <strain evidence="3">Foug A</strain>
    </source>
</reference>
<feature type="compositionally biased region" description="Basic and acidic residues" evidence="1">
    <location>
        <begin position="351"/>
        <end position="366"/>
    </location>
</feature>
<name>A0A0C3E985_9AGAM</name>
<reference evidence="2 3" key="1">
    <citation type="submission" date="2014-04" db="EMBL/GenBank/DDBJ databases">
        <authorList>
            <consortium name="DOE Joint Genome Institute"/>
            <person name="Kuo A."/>
            <person name="Kohler A."/>
            <person name="Nagy L.G."/>
            <person name="Floudas D."/>
            <person name="Copeland A."/>
            <person name="Barry K.W."/>
            <person name="Cichocki N."/>
            <person name="Veneault-Fourrey C."/>
            <person name="LaButti K."/>
            <person name="Lindquist E.A."/>
            <person name="Lipzen A."/>
            <person name="Lundell T."/>
            <person name="Morin E."/>
            <person name="Murat C."/>
            <person name="Sun H."/>
            <person name="Tunlid A."/>
            <person name="Henrissat B."/>
            <person name="Grigoriev I.V."/>
            <person name="Hibbett D.S."/>
            <person name="Martin F."/>
            <person name="Nordberg H.P."/>
            <person name="Cantor M.N."/>
            <person name="Hua S.X."/>
        </authorList>
    </citation>
    <scope>NUCLEOTIDE SEQUENCE [LARGE SCALE GENOMIC DNA]</scope>
    <source>
        <strain evidence="2 3">Foug A</strain>
    </source>
</reference>
<evidence type="ECO:0000313" key="2">
    <source>
        <dbReference type="EMBL" id="KIM64924.1"/>
    </source>
</evidence>
<feature type="compositionally biased region" description="Low complexity" evidence="1">
    <location>
        <begin position="255"/>
        <end position="264"/>
    </location>
</feature>
<keyword evidence="3" id="KW-1185">Reference proteome</keyword>
<evidence type="ECO:0000313" key="3">
    <source>
        <dbReference type="Proteomes" id="UP000053989"/>
    </source>
</evidence>
<feature type="region of interest" description="Disordered" evidence="1">
    <location>
        <begin position="159"/>
        <end position="179"/>
    </location>
</feature>
<gene>
    <name evidence="2" type="ORF">SCLCIDRAFT_1213041</name>
</gene>
<feature type="region of interest" description="Disordered" evidence="1">
    <location>
        <begin position="245"/>
        <end position="264"/>
    </location>
</feature>
<proteinExistence type="predicted"/>